<dbReference type="InParanoid" id="G2YTG1"/>
<evidence type="ECO:0000313" key="1">
    <source>
        <dbReference type="EMBL" id="CCD55065.1"/>
    </source>
</evidence>
<dbReference type="HOGENOM" id="CLU_1722089_0_0_1"/>
<dbReference type="EMBL" id="FQ790352">
    <property type="protein sequence ID" value="CCD55065.1"/>
    <property type="molecule type" value="Genomic_DNA"/>
</dbReference>
<sequence length="152" mass="18154">MDVGCLLAVGLARFVSPLFTHHERNRDSLLLENGLEHCHWLDKDHYISELYIKFYIVWLIISKGHFHYCSKSHGTTIKIPSGDRLSLKGYRATVKITRPFFNHFIREPCDIRYRLYWGFIEFKISYFQPPELVCVDRVGMMRRSWGIEWQNE</sequence>
<protein>
    <submittedName>
        <fullName evidence="1">Uncharacterized protein</fullName>
    </submittedName>
</protein>
<dbReference type="AlphaFoldDB" id="G2YTG1"/>
<reference evidence="2" key="1">
    <citation type="journal article" date="2011" name="PLoS Genet.">
        <title>Genomic analysis of the necrotrophic fungal pathogens Sclerotinia sclerotiorum and Botrytis cinerea.</title>
        <authorList>
            <person name="Amselem J."/>
            <person name="Cuomo C.A."/>
            <person name="van Kan J.A."/>
            <person name="Viaud M."/>
            <person name="Benito E.P."/>
            <person name="Couloux A."/>
            <person name="Coutinho P.M."/>
            <person name="de Vries R.P."/>
            <person name="Dyer P.S."/>
            <person name="Fillinger S."/>
            <person name="Fournier E."/>
            <person name="Gout L."/>
            <person name="Hahn M."/>
            <person name="Kohn L."/>
            <person name="Lapalu N."/>
            <person name="Plummer K.M."/>
            <person name="Pradier J.M."/>
            <person name="Quevillon E."/>
            <person name="Sharon A."/>
            <person name="Simon A."/>
            <person name="ten Have A."/>
            <person name="Tudzynski B."/>
            <person name="Tudzynski P."/>
            <person name="Wincker P."/>
            <person name="Andrew M."/>
            <person name="Anthouard V."/>
            <person name="Beever R.E."/>
            <person name="Beffa R."/>
            <person name="Benoit I."/>
            <person name="Bouzid O."/>
            <person name="Brault B."/>
            <person name="Chen Z."/>
            <person name="Choquer M."/>
            <person name="Collemare J."/>
            <person name="Cotton P."/>
            <person name="Danchin E.G."/>
            <person name="Da Silva C."/>
            <person name="Gautier A."/>
            <person name="Giraud C."/>
            <person name="Giraud T."/>
            <person name="Gonzalez C."/>
            <person name="Grossetete S."/>
            <person name="Guldener U."/>
            <person name="Henrissat B."/>
            <person name="Howlett B.J."/>
            <person name="Kodira C."/>
            <person name="Kretschmer M."/>
            <person name="Lappartient A."/>
            <person name="Leroch M."/>
            <person name="Levis C."/>
            <person name="Mauceli E."/>
            <person name="Neuveglise C."/>
            <person name="Oeser B."/>
            <person name="Pearson M."/>
            <person name="Poulain J."/>
            <person name="Poussereau N."/>
            <person name="Quesneville H."/>
            <person name="Rascle C."/>
            <person name="Schumacher J."/>
            <person name="Segurens B."/>
            <person name="Sexton A."/>
            <person name="Silva E."/>
            <person name="Sirven C."/>
            <person name="Soanes D.M."/>
            <person name="Talbot N.J."/>
            <person name="Templeton M."/>
            <person name="Yandava C."/>
            <person name="Yarden O."/>
            <person name="Zeng Q."/>
            <person name="Rollins J.A."/>
            <person name="Lebrun M.H."/>
            <person name="Dickman M."/>
        </authorList>
    </citation>
    <scope>NUCLEOTIDE SEQUENCE [LARGE SCALE GENOMIC DNA]</scope>
    <source>
        <strain evidence="2">T4</strain>
    </source>
</reference>
<proteinExistence type="predicted"/>
<gene>
    <name evidence="1" type="ORF">BofuT4_P163540.1</name>
</gene>
<accession>G2YTG1</accession>
<organism evidence="1 2">
    <name type="scientific">Botryotinia fuckeliana (strain T4)</name>
    <name type="common">Noble rot fungus</name>
    <name type="synonym">Botrytis cinerea</name>
    <dbReference type="NCBI Taxonomy" id="999810"/>
    <lineage>
        <taxon>Eukaryota</taxon>
        <taxon>Fungi</taxon>
        <taxon>Dikarya</taxon>
        <taxon>Ascomycota</taxon>
        <taxon>Pezizomycotina</taxon>
        <taxon>Leotiomycetes</taxon>
        <taxon>Helotiales</taxon>
        <taxon>Sclerotiniaceae</taxon>
        <taxon>Botrytis</taxon>
    </lineage>
</organism>
<dbReference type="Proteomes" id="UP000008177">
    <property type="component" value="Unplaced contigs"/>
</dbReference>
<name>G2YTG1_BOTF4</name>
<evidence type="ECO:0000313" key="2">
    <source>
        <dbReference type="Proteomes" id="UP000008177"/>
    </source>
</evidence>